<comment type="catalytic activity">
    <reaction evidence="1 12">
        <text>(2R,3S)-3-isopropylmalate = (2S)-2-isopropylmalate</text>
        <dbReference type="Rhea" id="RHEA:32287"/>
        <dbReference type="ChEBI" id="CHEBI:1178"/>
        <dbReference type="ChEBI" id="CHEBI:35121"/>
        <dbReference type="EC" id="4.2.1.33"/>
    </reaction>
</comment>
<dbReference type="FunFam" id="3.30.499.10:FF:000007">
    <property type="entry name" value="3-isopropylmalate dehydratase large subunit"/>
    <property type="match status" value="1"/>
</dbReference>
<evidence type="ECO:0000313" key="15">
    <source>
        <dbReference type="EMBL" id="RRD49098.1"/>
    </source>
</evidence>
<dbReference type="NCBIfam" id="NF009116">
    <property type="entry name" value="PRK12466.1"/>
    <property type="match status" value="1"/>
</dbReference>
<dbReference type="NCBIfam" id="TIGR00170">
    <property type="entry name" value="leuC"/>
    <property type="match status" value="1"/>
</dbReference>
<proteinExistence type="inferred from homology"/>
<feature type="binding site" evidence="12">
    <location>
        <position position="347"/>
    </location>
    <ligand>
        <name>[4Fe-4S] cluster</name>
        <dbReference type="ChEBI" id="CHEBI:49883"/>
    </ligand>
</feature>
<dbReference type="EMBL" id="RQYT01000023">
    <property type="protein sequence ID" value="RRD49098.1"/>
    <property type="molecule type" value="Genomic_DNA"/>
</dbReference>
<dbReference type="InterPro" id="IPR036008">
    <property type="entry name" value="Aconitase_4Fe-4S_dom"/>
</dbReference>
<dbReference type="GO" id="GO:0009098">
    <property type="term" value="P:L-leucine biosynthetic process"/>
    <property type="evidence" value="ECO:0007669"/>
    <property type="project" value="UniProtKB-UniRule"/>
</dbReference>
<keyword evidence="5 12" id="KW-0004">4Fe-4S</keyword>
<comment type="cofactor">
    <cofactor evidence="12">
        <name>[4Fe-4S] cluster</name>
        <dbReference type="ChEBI" id="CHEBI:49883"/>
    </cofactor>
    <text evidence="12">Binds 1 [4Fe-4S] cluster per subunit.</text>
</comment>
<reference evidence="15 16" key="1">
    <citation type="submission" date="2018-11" db="EMBL/GenBank/DDBJ databases">
        <title>Genomes From Bacteria Associated with the Canine Oral Cavity: a Test Case for Automated Genome-Based Taxonomic Assignment.</title>
        <authorList>
            <person name="Coil D.A."/>
            <person name="Jospin G."/>
            <person name="Darling A.E."/>
            <person name="Wallis C."/>
            <person name="Davis I.J."/>
            <person name="Harris S."/>
            <person name="Eisen J.A."/>
            <person name="Holcombe L.J."/>
            <person name="O'Flynn C."/>
        </authorList>
    </citation>
    <scope>NUCLEOTIDE SEQUENCE [LARGE SCALE GENOMIC DNA]</scope>
    <source>
        <strain evidence="15 16">OH2822_COT-296</strain>
    </source>
</reference>
<evidence type="ECO:0000256" key="6">
    <source>
        <dbReference type="ARBA" id="ARBA00022605"/>
    </source>
</evidence>
<protein>
    <recommendedName>
        <fullName evidence="12">3-isopropylmalate dehydratase large subunit</fullName>
        <ecNumber evidence="12">4.2.1.33</ecNumber>
    </recommendedName>
    <alternativeName>
        <fullName evidence="12">Alpha-IPM isomerase</fullName>
        <shortName evidence="12">IPMI</shortName>
    </alternativeName>
    <alternativeName>
        <fullName evidence="12">Isopropylmalate isomerase</fullName>
    </alternativeName>
</protein>
<dbReference type="NCBIfam" id="NF004016">
    <property type="entry name" value="PRK05478.1"/>
    <property type="match status" value="1"/>
</dbReference>
<organism evidence="15 16">
    <name type="scientific">Arachnia propionica</name>
    <dbReference type="NCBI Taxonomy" id="1750"/>
    <lineage>
        <taxon>Bacteria</taxon>
        <taxon>Bacillati</taxon>
        <taxon>Actinomycetota</taxon>
        <taxon>Actinomycetes</taxon>
        <taxon>Propionibacteriales</taxon>
        <taxon>Propionibacteriaceae</taxon>
        <taxon>Arachnia</taxon>
    </lineage>
</organism>
<feature type="domain" description="Aconitase/3-isopropylmalate dehydratase large subunit alpha/beta/alpha" evidence="14">
    <location>
        <begin position="7"/>
        <end position="457"/>
    </location>
</feature>
<dbReference type="AlphaFoldDB" id="A0A3P1WT68"/>
<comment type="function">
    <text evidence="2 12">Catalyzes the isomerization between 2-isopropylmalate and 3-isopropylmalate, via the formation of 2-isopropylmaleate.</text>
</comment>
<dbReference type="GO" id="GO:0003861">
    <property type="term" value="F:3-isopropylmalate dehydratase activity"/>
    <property type="evidence" value="ECO:0007669"/>
    <property type="project" value="UniProtKB-UniRule"/>
</dbReference>
<dbReference type="InterPro" id="IPR033941">
    <property type="entry name" value="IPMI_cat"/>
</dbReference>
<evidence type="ECO:0000256" key="4">
    <source>
        <dbReference type="ARBA" id="ARBA00022430"/>
    </source>
</evidence>
<dbReference type="PRINTS" id="PR00415">
    <property type="entry name" value="ACONITASE"/>
</dbReference>
<dbReference type="PROSITE" id="PS01244">
    <property type="entry name" value="ACONITASE_2"/>
    <property type="match status" value="1"/>
</dbReference>
<gene>
    <name evidence="12 15" type="primary">leuC</name>
    <name evidence="15" type="ORF">EII35_09960</name>
</gene>
<dbReference type="InterPro" id="IPR015931">
    <property type="entry name" value="Acnase/IPM_dHydase_lsu_aba_1/3"/>
</dbReference>
<dbReference type="OrthoDB" id="9802769at2"/>
<evidence type="ECO:0000256" key="11">
    <source>
        <dbReference type="ARBA" id="ARBA00023304"/>
    </source>
</evidence>
<keyword evidence="10 12" id="KW-0456">Lyase</keyword>
<dbReference type="InterPro" id="IPR001030">
    <property type="entry name" value="Acoase/IPM_deHydtase_lsu_aba"/>
</dbReference>
<comment type="pathway">
    <text evidence="3 12">Amino-acid biosynthesis; L-leucine biosynthesis; L-leucine from 3-methyl-2-oxobutanoate: step 2/4.</text>
</comment>
<sequence length="468" mass="50207">MGKTLAEKVWDAHVVRAVEGEPDLLYIDLHLVHEVTSPQAFEGLRMNGRQVRRPDLTLATEDHNTPTLNILAPIADPVSRTQVETLRRNAAEFGIRIHSLGDRDQGVVHIIGPQLGVTQPGMTIVCGDSHTSTHGAFGALAFGIGTSEVEHVLATQTLPQKKPRMMAVNINGDLPEGVTAKDVVLALIAKVGTGGGQGFIVEYRGSTIEQLSMEGRMTICNMSIEWGAKAGMIAPDETTFAYLKGRPHAPEGEEWEQACAYWRTLHSDEDAHFDVEVDIDATELTPFVTWGTNPGHGVPLGGVVPAPEDFESEVEQATARRALDYMGLEPGTPMRDISVDTVFLGSCTNGRIEDLRLAASVVEGRRIADGVRMLVVPGSARVRLQAEIEGLDRIFLDFGAEWRAAGCSMCLGMNPDQLSPGERSASTSNRNFEGRQGKGGRTHLVSPAVAAATAVTGRLSAPADLIGA</sequence>
<dbReference type="GO" id="GO:0046872">
    <property type="term" value="F:metal ion binding"/>
    <property type="evidence" value="ECO:0007669"/>
    <property type="project" value="UniProtKB-KW"/>
</dbReference>
<comment type="subunit">
    <text evidence="12">Heterodimer of LeuC and LeuD.</text>
</comment>
<dbReference type="UniPathway" id="UPA00946"/>
<evidence type="ECO:0000256" key="5">
    <source>
        <dbReference type="ARBA" id="ARBA00022485"/>
    </source>
</evidence>
<keyword evidence="6 12" id="KW-0028">Amino-acid biosynthesis</keyword>
<evidence type="ECO:0000256" key="8">
    <source>
        <dbReference type="ARBA" id="ARBA00023004"/>
    </source>
</evidence>
<dbReference type="InterPro" id="IPR004430">
    <property type="entry name" value="3-IsopropMal_deHydase_lsu"/>
</dbReference>
<feature type="binding site" evidence="12">
    <location>
        <position position="410"/>
    </location>
    <ligand>
        <name>[4Fe-4S] cluster</name>
        <dbReference type="ChEBI" id="CHEBI:49883"/>
    </ligand>
</feature>
<dbReference type="InterPro" id="IPR050067">
    <property type="entry name" value="IPM_dehydratase_rel_enz"/>
</dbReference>
<evidence type="ECO:0000256" key="9">
    <source>
        <dbReference type="ARBA" id="ARBA00023014"/>
    </source>
</evidence>
<evidence type="ECO:0000313" key="16">
    <source>
        <dbReference type="Proteomes" id="UP000280935"/>
    </source>
</evidence>
<keyword evidence="7 12" id="KW-0479">Metal-binding</keyword>
<keyword evidence="8 12" id="KW-0408">Iron</keyword>
<dbReference type="RefSeq" id="WP_125228317.1">
    <property type="nucleotide sequence ID" value="NZ_RQYT01000023.1"/>
</dbReference>
<dbReference type="GO" id="GO:0051539">
    <property type="term" value="F:4 iron, 4 sulfur cluster binding"/>
    <property type="evidence" value="ECO:0007669"/>
    <property type="project" value="UniProtKB-KW"/>
</dbReference>
<dbReference type="PANTHER" id="PTHR43822">
    <property type="entry name" value="HOMOACONITASE, MITOCHONDRIAL-RELATED"/>
    <property type="match status" value="1"/>
</dbReference>
<evidence type="ECO:0000256" key="10">
    <source>
        <dbReference type="ARBA" id="ARBA00023239"/>
    </source>
</evidence>
<evidence type="ECO:0000256" key="3">
    <source>
        <dbReference type="ARBA" id="ARBA00004729"/>
    </source>
</evidence>
<dbReference type="PROSITE" id="PS00450">
    <property type="entry name" value="ACONITASE_1"/>
    <property type="match status" value="1"/>
</dbReference>
<keyword evidence="9 12" id="KW-0411">Iron-sulfur</keyword>
<dbReference type="Proteomes" id="UP000280935">
    <property type="component" value="Unassembled WGS sequence"/>
</dbReference>
<dbReference type="CDD" id="cd01583">
    <property type="entry name" value="IPMI"/>
    <property type="match status" value="1"/>
</dbReference>
<evidence type="ECO:0000256" key="13">
    <source>
        <dbReference type="SAM" id="MobiDB-lite"/>
    </source>
</evidence>
<dbReference type="Pfam" id="PF00330">
    <property type="entry name" value="Aconitase"/>
    <property type="match status" value="1"/>
</dbReference>
<evidence type="ECO:0000256" key="7">
    <source>
        <dbReference type="ARBA" id="ARBA00022723"/>
    </source>
</evidence>
<feature type="binding site" evidence="12">
    <location>
        <position position="407"/>
    </location>
    <ligand>
        <name>[4Fe-4S] cluster</name>
        <dbReference type="ChEBI" id="CHEBI:49883"/>
    </ligand>
</feature>
<dbReference type="HAMAP" id="MF_01026">
    <property type="entry name" value="LeuC_type1"/>
    <property type="match status" value="1"/>
</dbReference>
<accession>A0A3P1WT68</accession>
<dbReference type="PANTHER" id="PTHR43822:SF9">
    <property type="entry name" value="3-ISOPROPYLMALATE DEHYDRATASE"/>
    <property type="match status" value="1"/>
</dbReference>
<comment type="caution">
    <text evidence="15">The sequence shown here is derived from an EMBL/GenBank/DDBJ whole genome shotgun (WGS) entry which is preliminary data.</text>
</comment>
<dbReference type="UniPathway" id="UPA00048">
    <property type="reaction ID" value="UER00071"/>
</dbReference>
<dbReference type="SUPFAM" id="SSF53732">
    <property type="entry name" value="Aconitase iron-sulfur domain"/>
    <property type="match status" value="1"/>
</dbReference>
<evidence type="ECO:0000259" key="14">
    <source>
        <dbReference type="Pfam" id="PF00330"/>
    </source>
</evidence>
<keyword evidence="11 12" id="KW-0100">Branched-chain amino acid biosynthesis</keyword>
<comment type="similarity">
    <text evidence="12">Belongs to the aconitase/IPM isomerase family. LeuC type 1 subfamily.</text>
</comment>
<dbReference type="InterPro" id="IPR018136">
    <property type="entry name" value="Aconitase_4Fe-4S_BS"/>
</dbReference>
<keyword evidence="4 12" id="KW-0432">Leucine biosynthesis</keyword>
<feature type="region of interest" description="Disordered" evidence="13">
    <location>
        <begin position="416"/>
        <end position="443"/>
    </location>
</feature>
<evidence type="ECO:0000256" key="12">
    <source>
        <dbReference type="HAMAP-Rule" id="MF_01026"/>
    </source>
</evidence>
<dbReference type="EC" id="4.2.1.33" evidence="12"/>
<dbReference type="Gene3D" id="3.30.499.10">
    <property type="entry name" value="Aconitase, domain 3"/>
    <property type="match status" value="2"/>
</dbReference>
<evidence type="ECO:0000256" key="1">
    <source>
        <dbReference type="ARBA" id="ARBA00000491"/>
    </source>
</evidence>
<name>A0A3P1WT68_9ACTN</name>
<evidence type="ECO:0000256" key="2">
    <source>
        <dbReference type="ARBA" id="ARBA00002695"/>
    </source>
</evidence>